<evidence type="ECO:0008006" key="4">
    <source>
        <dbReference type="Google" id="ProtNLM"/>
    </source>
</evidence>
<comment type="caution">
    <text evidence="2">The sequence shown here is derived from an EMBL/GenBank/DDBJ whole genome shotgun (WGS) entry which is preliminary data.</text>
</comment>
<keyword evidence="1" id="KW-0175">Coiled coil</keyword>
<name>A0ABQ4WH00_9ASTR</name>
<accession>A0ABQ4WH00</accession>
<evidence type="ECO:0000313" key="2">
    <source>
        <dbReference type="EMBL" id="GJS52132.1"/>
    </source>
</evidence>
<organism evidence="2 3">
    <name type="scientific">Tanacetum coccineum</name>
    <dbReference type="NCBI Taxonomy" id="301880"/>
    <lineage>
        <taxon>Eukaryota</taxon>
        <taxon>Viridiplantae</taxon>
        <taxon>Streptophyta</taxon>
        <taxon>Embryophyta</taxon>
        <taxon>Tracheophyta</taxon>
        <taxon>Spermatophyta</taxon>
        <taxon>Magnoliopsida</taxon>
        <taxon>eudicotyledons</taxon>
        <taxon>Gunneridae</taxon>
        <taxon>Pentapetalae</taxon>
        <taxon>asterids</taxon>
        <taxon>campanulids</taxon>
        <taxon>Asterales</taxon>
        <taxon>Asteraceae</taxon>
        <taxon>Asteroideae</taxon>
        <taxon>Anthemideae</taxon>
        <taxon>Anthemidinae</taxon>
        <taxon>Tanacetum</taxon>
    </lineage>
</organism>
<proteinExistence type="predicted"/>
<dbReference type="EMBL" id="BQNB010008634">
    <property type="protein sequence ID" value="GJS52132.1"/>
    <property type="molecule type" value="Genomic_DNA"/>
</dbReference>
<feature type="coiled-coil region" evidence="1">
    <location>
        <begin position="111"/>
        <end position="178"/>
    </location>
</feature>
<dbReference type="Proteomes" id="UP001151760">
    <property type="component" value="Unassembled WGS sequence"/>
</dbReference>
<keyword evidence="3" id="KW-1185">Reference proteome</keyword>
<protein>
    <recommendedName>
        <fullName evidence="4">Reverse transcriptase domain-containing protein</fullName>
    </recommendedName>
</protein>
<reference evidence="2" key="1">
    <citation type="journal article" date="2022" name="Int. J. Mol. Sci.">
        <title>Draft Genome of Tanacetum Coccineum: Genomic Comparison of Closely Related Tanacetum-Family Plants.</title>
        <authorList>
            <person name="Yamashiro T."/>
            <person name="Shiraishi A."/>
            <person name="Nakayama K."/>
            <person name="Satake H."/>
        </authorList>
    </citation>
    <scope>NUCLEOTIDE SEQUENCE</scope>
</reference>
<reference evidence="2" key="2">
    <citation type="submission" date="2022-01" db="EMBL/GenBank/DDBJ databases">
        <authorList>
            <person name="Yamashiro T."/>
            <person name="Shiraishi A."/>
            <person name="Satake H."/>
            <person name="Nakayama K."/>
        </authorList>
    </citation>
    <scope>NUCLEOTIDE SEQUENCE</scope>
</reference>
<evidence type="ECO:0000313" key="3">
    <source>
        <dbReference type="Proteomes" id="UP001151760"/>
    </source>
</evidence>
<evidence type="ECO:0000256" key="1">
    <source>
        <dbReference type="SAM" id="Coils"/>
    </source>
</evidence>
<sequence>MRNEPLAVLLDGLHLDDKLHFVEEPLEVVGREVKRLKQSRIPLVKVRWNSKRGLEFTWEREDQFKKKYPHLFTKTTPSSSAASVIFGVNGYVYFTPITNLDKENQTNKMVNESLTAELERYKERVAIFEQRQNVDLNKCEKLIDSQMDDLIRNRNAKLAALQQEIDTLKEALSNHVKEKESL</sequence>
<gene>
    <name evidence="2" type="ORF">Tco_0625494</name>
</gene>